<evidence type="ECO:0000256" key="6">
    <source>
        <dbReference type="ARBA" id="ARBA00023136"/>
    </source>
</evidence>
<evidence type="ECO:0000256" key="4">
    <source>
        <dbReference type="ARBA" id="ARBA00022692"/>
    </source>
</evidence>
<dbReference type="OrthoDB" id="9778331at2"/>
<dbReference type="KEGG" id="pbj:VN24_25385"/>
<feature type="transmembrane region" description="Helical" evidence="7">
    <location>
        <begin position="33"/>
        <end position="53"/>
    </location>
</feature>
<keyword evidence="3" id="KW-1003">Cell membrane</keyword>
<evidence type="ECO:0000256" key="5">
    <source>
        <dbReference type="ARBA" id="ARBA00022989"/>
    </source>
</evidence>
<evidence type="ECO:0000256" key="2">
    <source>
        <dbReference type="ARBA" id="ARBA00006448"/>
    </source>
</evidence>
<dbReference type="PANTHER" id="PTHR34582">
    <property type="entry name" value="UPF0702 TRANSMEMBRANE PROTEIN YCAP"/>
    <property type="match status" value="1"/>
</dbReference>
<evidence type="ECO:0000256" key="1">
    <source>
        <dbReference type="ARBA" id="ARBA00004651"/>
    </source>
</evidence>
<sequence>MPDWLGVALRTLFAVAVLFCLTKVLGKRQISQLSFFEYITGITIGSIAAYISLDLDARWYLGLVSLGVWVAVSTGIEFLQMKSKMARDIIDGKATVLIKDGKVLEDNLKKERLTTDELMEQLRKRNIFKVADVEFAVMEPSGDINALLTRENQPLTPKHLGIKVGPEQEPQAVIMDGKIMDEPLATIGLNRAWLNTELEKLGVSIDNVFLGQVDTYGQLYVDLFDDQIKVPEPQLKAALYATLKKCEADLEMFGLATQNKEAKNMYEQCAKELQHVISDVKPLLHH</sequence>
<evidence type="ECO:0000313" key="10">
    <source>
        <dbReference type="Proteomes" id="UP000032633"/>
    </source>
</evidence>
<dbReference type="PANTHER" id="PTHR34582:SF7">
    <property type="entry name" value="UPF0702 TRANSMEMBRANE PROTEIN YDFS"/>
    <property type="match status" value="1"/>
</dbReference>
<dbReference type="EMBL" id="CP011058">
    <property type="protein sequence ID" value="AJY77283.1"/>
    <property type="molecule type" value="Genomic_DNA"/>
</dbReference>
<keyword evidence="4 7" id="KW-0812">Transmembrane</keyword>
<protein>
    <submittedName>
        <fullName evidence="9">Membrane protein</fullName>
    </submittedName>
</protein>
<organism evidence="9 10">
    <name type="scientific">Paenibacillus beijingensis</name>
    <dbReference type="NCBI Taxonomy" id="1126833"/>
    <lineage>
        <taxon>Bacteria</taxon>
        <taxon>Bacillati</taxon>
        <taxon>Bacillota</taxon>
        <taxon>Bacilli</taxon>
        <taxon>Bacillales</taxon>
        <taxon>Paenibacillaceae</taxon>
        <taxon>Paenibacillus</taxon>
    </lineage>
</organism>
<dbReference type="InterPro" id="IPR012452">
    <property type="entry name" value="DUF1657"/>
</dbReference>
<feature type="transmembrane region" description="Helical" evidence="7">
    <location>
        <begin position="59"/>
        <end position="79"/>
    </location>
</feature>
<dbReference type="InterPro" id="IPR023090">
    <property type="entry name" value="UPF0702_alpha/beta_dom_sf"/>
</dbReference>
<dbReference type="RefSeq" id="WP_045672708.1">
    <property type="nucleotide sequence ID" value="NZ_CP011058.1"/>
</dbReference>
<feature type="domain" description="YetF C-terminal" evidence="8">
    <location>
        <begin position="82"/>
        <end position="214"/>
    </location>
</feature>
<gene>
    <name evidence="9" type="ORF">VN24_25385</name>
</gene>
<feature type="transmembrane region" description="Helical" evidence="7">
    <location>
        <begin position="6"/>
        <end position="26"/>
    </location>
</feature>
<comment type="subcellular location">
    <subcellularLocation>
        <location evidence="1">Cell membrane</location>
        <topology evidence="1">Multi-pass membrane protein</topology>
    </subcellularLocation>
</comment>
<dbReference type="InterPro" id="IPR007353">
    <property type="entry name" value="DUF421"/>
</dbReference>
<reference evidence="9 10" key="1">
    <citation type="journal article" date="2015" name="J. Biotechnol.">
        <title>Complete genome sequence of Paenibacillus beijingensis 7188(T) (=DSM 24997(T)), a novel rhizobacterium from jujube garden soil.</title>
        <authorList>
            <person name="Kwak Y."/>
            <person name="Shin J.H."/>
        </authorList>
    </citation>
    <scope>NUCLEOTIDE SEQUENCE [LARGE SCALE GENOMIC DNA]</scope>
    <source>
        <strain evidence="9 10">DSM 24997</strain>
    </source>
</reference>
<dbReference type="PATRIC" id="fig|1126833.4.peg.5578"/>
<keyword evidence="10" id="KW-1185">Reference proteome</keyword>
<dbReference type="STRING" id="1126833.VN24_25385"/>
<keyword evidence="6 7" id="KW-0472">Membrane</keyword>
<dbReference type="HOGENOM" id="CLU_077149_0_0_9"/>
<name>A0A0D5NQV6_9BACL</name>
<dbReference type="Gene3D" id="3.30.240.20">
    <property type="entry name" value="bsu07140 like domains"/>
    <property type="match status" value="2"/>
</dbReference>
<reference evidence="10" key="2">
    <citation type="submission" date="2015-03" db="EMBL/GenBank/DDBJ databases">
        <title>Genome sequence of Paenibacillus beijingensis strain DSM 24997T.</title>
        <authorList>
            <person name="Kwak Y."/>
            <person name="Shin J.-H."/>
        </authorList>
    </citation>
    <scope>NUCLEOTIDE SEQUENCE [LARGE SCALE GENOMIC DNA]</scope>
    <source>
        <strain evidence="10">DSM 24997</strain>
    </source>
</reference>
<dbReference type="Pfam" id="PF04239">
    <property type="entry name" value="DUF421"/>
    <property type="match status" value="1"/>
</dbReference>
<evidence type="ECO:0000256" key="3">
    <source>
        <dbReference type="ARBA" id="ARBA00022475"/>
    </source>
</evidence>
<evidence type="ECO:0000313" key="9">
    <source>
        <dbReference type="EMBL" id="AJY77283.1"/>
    </source>
</evidence>
<proteinExistence type="inferred from homology"/>
<dbReference type="Pfam" id="PF07870">
    <property type="entry name" value="DUF1657"/>
    <property type="match status" value="1"/>
</dbReference>
<dbReference type="GO" id="GO:0005886">
    <property type="term" value="C:plasma membrane"/>
    <property type="evidence" value="ECO:0007669"/>
    <property type="project" value="UniProtKB-SubCell"/>
</dbReference>
<evidence type="ECO:0000259" key="8">
    <source>
        <dbReference type="Pfam" id="PF04239"/>
    </source>
</evidence>
<accession>A0A0D5NQV6</accession>
<dbReference type="Proteomes" id="UP000032633">
    <property type="component" value="Chromosome"/>
</dbReference>
<keyword evidence="5 7" id="KW-1133">Transmembrane helix</keyword>
<comment type="similarity">
    <text evidence="2">Belongs to the UPF0702 family.</text>
</comment>
<dbReference type="AlphaFoldDB" id="A0A0D5NQV6"/>
<evidence type="ECO:0000256" key="7">
    <source>
        <dbReference type="SAM" id="Phobius"/>
    </source>
</evidence>